<accession>A0ABQ0C2E1</accession>
<reference evidence="3 4" key="1">
    <citation type="submission" date="2024-04" db="EMBL/GenBank/DDBJ databases">
        <title>Defined microbial consortia suppress multidrug-resistant proinflammatory Enterobacteriaceae via ecological control.</title>
        <authorList>
            <person name="Furuichi M."/>
            <person name="Kawaguchi T."/>
            <person name="Pust M."/>
            <person name="Yasuma K."/>
            <person name="Plichta D."/>
            <person name="Hasegawa N."/>
            <person name="Ohya T."/>
            <person name="Bhattarai S."/>
            <person name="Sasajima S."/>
            <person name="Aoto Y."/>
            <person name="Tuganbaev T."/>
            <person name="Yaginuma M."/>
            <person name="Ueda M."/>
            <person name="Okahashi N."/>
            <person name="Amafuji K."/>
            <person name="Kiridooshi Y."/>
            <person name="Sugita K."/>
            <person name="Strazar M."/>
            <person name="Skelly A."/>
            <person name="Suda W."/>
            <person name="Hattori M."/>
            <person name="Nakamoto N."/>
            <person name="Caballero S."/>
            <person name="Norman J."/>
            <person name="Olle B."/>
            <person name="Tanoue T."/>
            <person name="Arita M."/>
            <person name="Bucci V."/>
            <person name="Atarashi K."/>
            <person name="Xavier R."/>
            <person name="Honda K."/>
        </authorList>
    </citation>
    <scope>NUCLEOTIDE SEQUENCE [LARGE SCALE GENOMIC DNA]</scope>
    <source>
        <strain evidence="4">k34-0107-D12</strain>
    </source>
</reference>
<dbReference type="PANTHER" id="PTHR30461:SF23">
    <property type="entry name" value="DNA RECOMBINASE-RELATED"/>
    <property type="match status" value="1"/>
</dbReference>
<dbReference type="InterPro" id="IPR036162">
    <property type="entry name" value="Resolvase-like_N_sf"/>
</dbReference>
<keyword evidence="4" id="KW-1185">Reference proteome</keyword>
<evidence type="ECO:0000313" key="4">
    <source>
        <dbReference type="Proteomes" id="UP001600941"/>
    </source>
</evidence>
<dbReference type="Gene3D" id="3.40.50.1390">
    <property type="entry name" value="Resolvase, N-terminal catalytic domain"/>
    <property type="match status" value="1"/>
</dbReference>
<dbReference type="PROSITE" id="PS51737">
    <property type="entry name" value="RECOMBINASE_DNA_BIND"/>
    <property type="match status" value="1"/>
</dbReference>
<feature type="domain" description="Recombinase" evidence="2">
    <location>
        <begin position="158"/>
        <end position="318"/>
    </location>
</feature>
<dbReference type="SUPFAM" id="SSF53041">
    <property type="entry name" value="Resolvase-like"/>
    <property type="match status" value="1"/>
</dbReference>
<dbReference type="SMART" id="SM00857">
    <property type="entry name" value="Resolvase"/>
    <property type="match status" value="1"/>
</dbReference>
<protein>
    <submittedName>
        <fullName evidence="3">Recombinase family protein</fullName>
    </submittedName>
</protein>
<dbReference type="Gene3D" id="3.90.1750.20">
    <property type="entry name" value="Putative Large Serine Recombinase, Chain B, Domain 2"/>
    <property type="match status" value="1"/>
</dbReference>
<dbReference type="PANTHER" id="PTHR30461">
    <property type="entry name" value="DNA-INVERTASE FROM LAMBDOID PROPHAGE"/>
    <property type="match status" value="1"/>
</dbReference>
<dbReference type="PROSITE" id="PS51736">
    <property type="entry name" value="RECOMBINASES_3"/>
    <property type="match status" value="1"/>
</dbReference>
<dbReference type="InterPro" id="IPR038109">
    <property type="entry name" value="DNA_bind_recomb_sf"/>
</dbReference>
<dbReference type="CDD" id="cd03768">
    <property type="entry name" value="SR_ResInv"/>
    <property type="match status" value="1"/>
</dbReference>
<dbReference type="Pfam" id="PF00239">
    <property type="entry name" value="Resolvase"/>
    <property type="match status" value="1"/>
</dbReference>
<dbReference type="RefSeq" id="WP_390425611.1">
    <property type="nucleotide sequence ID" value="NZ_BAABZQ010000001.1"/>
</dbReference>
<dbReference type="InterPro" id="IPR025827">
    <property type="entry name" value="Zn_ribbon_recom_dom"/>
</dbReference>
<dbReference type="Pfam" id="PF13408">
    <property type="entry name" value="Zn_ribbon_recom"/>
    <property type="match status" value="1"/>
</dbReference>
<dbReference type="InterPro" id="IPR006119">
    <property type="entry name" value="Resolv_N"/>
</dbReference>
<dbReference type="Pfam" id="PF07508">
    <property type="entry name" value="Recombinase"/>
    <property type="match status" value="1"/>
</dbReference>
<feature type="domain" description="Resolvase/invertase-type recombinase catalytic" evidence="1">
    <location>
        <begin position="3"/>
        <end position="150"/>
    </location>
</feature>
<sequence length="524" mass="60807">MKRCACYTRKSIFSDKSESTKNQARMCKDYIDCHYSEQITYNVYEDEGKTGANTDRPELHRLIDDIQNDTVDILIVYQLDRLSRDIKDFSNIYAKLEEHHVQFVSIKENIDTSTPIGKAMMYIAVVFAQMERETIADRVYDNMIGLSGSGWWVGGNPPVGYKRKRITTPDGKNHVTIEPIPDQAKYVKLIHKTFQENNFSLTGFQTYLKSKNILTLNGNFFSSSQIYKILTIPYCVQATQKVYDYFAAKGCIMNPQCPRELWDGKHGVMVYGRSTERNHKHELNPPEKWRVCIGQHDAFLDDETWLRTQEKFRKNLFDKKMKYDTPLLKGILRCKCGTLMAVSRKKKNVGISSYYHCVKRMRQGTEYCDMSQINTNLLDNKVLDIFREIEIDNSMINKYASSAKKVDYTMKKKLISKRIHQESEKIHNLAGTLSEYKKSSAAKYIIEEINEHDVILNQLNRDLLDIQIAERTQEKEQGTLAEKIIMISDFMRNVNILTAEEKNALAKKCIKGCTWDGTKLFITF</sequence>
<comment type="caution">
    <text evidence="3">The sequence shown here is derived from an EMBL/GenBank/DDBJ whole genome shotgun (WGS) entry which is preliminary data.</text>
</comment>
<name>A0ABQ0C2E1_9FIRM</name>
<evidence type="ECO:0000259" key="1">
    <source>
        <dbReference type="PROSITE" id="PS51736"/>
    </source>
</evidence>
<evidence type="ECO:0000259" key="2">
    <source>
        <dbReference type="PROSITE" id="PS51737"/>
    </source>
</evidence>
<gene>
    <name evidence="3" type="ORF">K340107D12_57820</name>
</gene>
<dbReference type="InterPro" id="IPR050639">
    <property type="entry name" value="SSR_resolvase"/>
</dbReference>
<dbReference type="EMBL" id="BAABZQ010000001">
    <property type="protein sequence ID" value="GAA6502966.1"/>
    <property type="molecule type" value="Genomic_DNA"/>
</dbReference>
<proteinExistence type="predicted"/>
<dbReference type="Proteomes" id="UP001600941">
    <property type="component" value="Unassembled WGS sequence"/>
</dbReference>
<dbReference type="InterPro" id="IPR011109">
    <property type="entry name" value="DNA_bind_recombinase_dom"/>
</dbReference>
<evidence type="ECO:0000313" key="3">
    <source>
        <dbReference type="EMBL" id="GAA6502966.1"/>
    </source>
</evidence>
<organism evidence="3 4">
    <name type="scientific">Blautia parvula</name>
    <dbReference type="NCBI Taxonomy" id="2877527"/>
    <lineage>
        <taxon>Bacteria</taxon>
        <taxon>Bacillati</taxon>
        <taxon>Bacillota</taxon>
        <taxon>Clostridia</taxon>
        <taxon>Lachnospirales</taxon>
        <taxon>Lachnospiraceae</taxon>
        <taxon>Blautia</taxon>
    </lineage>
</organism>